<dbReference type="InterPro" id="IPR004919">
    <property type="entry name" value="GmrSD_N"/>
</dbReference>
<protein>
    <recommendedName>
        <fullName evidence="1">GmrSD restriction endonucleases N-terminal domain-containing protein</fullName>
    </recommendedName>
</protein>
<proteinExistence type="predicted"/>
<accession>A0A0V8DTB2</accession>
<evidence type="ECO:0000313" key="3">
    <source>
        <dbReference type="Proteomes" id="UP000053612"/>
    </source>
</evidence>
<organism evidence="2 3">
    <name type="scientific">Lactococcus lactis subsp. lactis</name>
    <name type="common">Streptococcus lactis</name>
    <dbReference type="NCBI Taxonomy" id="1360"/>
    <lineage>
        <taxon>Bacteria</taxon>
        <taxon>Bacillati</taxon>
        <taxon>Bacillota</taxon>
        <taxon>Bacilli</taxon>
        <taxon>Lactobacillales</taxon>
        <taxon>Streptococcaceae</taxon>
        <taxon>Lactococcus</taxon>
    </lineage>
</organism>
<dbReference type="AlphaFoldDB" id="A0A0V8DTB2"/>
<dbReference type="RefSeq" id="WP_058225151.1">
    <property type="nucleotide sequence ID" value="NZ_LKLS01000154.1"/>
</dbReference>
<dbReference type="EMBL" id="LKLS01000154">
    <property type="protein sequence ID" value="KSU16513.1"/>
    <property type="molecule type" value="Genomic_DNA"/>
</dbReference>
<dbReference type="Pfam" id="PF03235">
    <property type="entry name" value="GmrSD_N"/>
    <property type="match status" value="1"/>
</dbReference>
<name>A0A0V8DTB2_LACLL</name>
<reference evidence="3" key="1">
    <citation type="submission" date="2015-10" db="EMBL/GenBank/DDBJ databases">
        <title>Draft Genome Sequences of 11 Lactococcus lactis subspecies cremoris strains.</title>
        <authorList>
            <person name="Wels M."/>
            <person name="Backus L."/>
            <person name="Boekhorst J."/>
            <person name="Dijkstra A."/>
            <person name="Beerthuizen M."/>
            <person name="Kelly W."/>
            <person name="Siezen R."/>
            <person name="Bachmann H."/>
            <person name="Van Hijum S."/>
        </authorList>
    </citation>
    <scope>NUCLEOTIDE SEQUENCE [LARGE SCALE GENOMIC DNA]</scope>
    <source>
        <strain evidence="3">LMG9449</strain>
    </source>
</reference>
<dbReference type="Proteomes" id="UP000053612">
    <property type="component" value="Unassembled WGS sequence"/>
</dbReference>
<gene>
    <name evidence="2" type="ORF">LMG9449_1980</name>
</gene>
<dbReference type="PATRIC" id="fig|1360.109.peg.2271"/>
<comment type="caution">
    <text evidence="2">The sequence shown here is derived from an EMBL/GenBank/DDBJ whole genome shotgun (WGS) entry which is preliminary data.</text>
</comment>
<evidence type="ECO:0000313" key="2">
    <source>
        <dbReference type="EMBL" id="KSU16513.1"/>
    </source>
</evidence>
<sequence>MRNKEKLTLQELLSNKVTVPAIQRDYAFGRTDAITANKRKEFIAKLASVINGEQDNLHLDFVYGKKVSESFIPLDGQQRITTLWLLSIYLYKSLAENSEGVTFLDNFSYATRTSTREFCLSILKEDWNCQEATIEYFQNQKWFFNSWRFDPTIMGMLVVLEEIRNALPDGGNITKLNNITFSFLDVEELGQPEELYVKMNSRGKQLSDWDNFKAELFELDSLNCMIPSDDENVVERSYKEWVDTEFLDFFWDLGTDGKDKAEFTESRMLRFFKMNFFLNRMFSTESAENNATEVIKFNQKNWKEQIDEIFLKSLKIFVDFIKTNKEKIEEYEFARFDKGLRVDDLCSVLKKDDSDDGYIADLDLYFAYWQYIQKTATTSFDVAELANILRITANFEESYRKDYDITQRYLKSFKEAIDYGSGILQYFAKEDLSYISFGSNSDEQKLEEIEKAKLLLGTDFEQWSKNIYTAEKHPYFNGTIGWILRLSNNTSKEFELLSPQLLNRFDENGLKNRLDVSCMVKYTDLRVQGFNWFFPKNNGDDGAGNLLRDRSWKRYFRDRGYKKDTTLEIDISWINQWLSEVEVDIEKLDLWKQWLIHYPSILNRIGAIDIWGDVIVGLPWRVRVFSSNKYNLAIVAAQQEIGGFDYWGNMDSTINEVYIDDKSVNLSFDNSRNEYIISKEGTEIERVSAKPIANAIEQLRLALDKL</sequence>
<feature type="domain" description="GmrSD restriction endonucleases N-terminal" evidence="1">
    <location>
        <begin position="10"/>
        <end position="217"/>
    </location>
</feature>
<evidence type="ECO:0000259" key="1">
    <source>
        <dbReference type="Pfam" id="PF03235"/>
    </source>
</evidence>